<organism evidence="1 2">
    <name type="scientific">Phytophthora fragariae</name>
    <dbReference type="NCBI Taxonomy" id="53985"/>
    <lineage>
        <taxon>Eukaryota</taxon>
        <taxon>Sar</taxon>
        <taxon>Stramenopiles</taxon>
        <taxon>Oomycota</taxon>
        <taxon>Peronosporomycetes</taxon>
        <taxon>Peronosporales</taxon>
        <taxon>Peronosporaceae</taxon>
        <taxon>Phytophthora</taxon>
    </lineage>
</organism>
<reference evidence="1 2" key="1">
    <citation type="submission" date="2018-08" db="EMBL/GenBank/DDBJ databases">
        <title>Genomic investigation of the strawberry pathogen Phytophthora fragariae indicates pathogenicity is determined by transcriptional variation in three key races.</title>
        <authorList>
            <person name="Adams T.M."/>
            <person name="Armitage A.D."/>
            <person name="Sobczyk M.K."/>
            <person name="Bates H.J."/>
            <person name="Dunwell J.M."/>
            <person name="Nellist C.F."/>
            <person name="Harrison R.J."/>
        </authorList>
    </citation>
    <scope>NUCLEOTIDE SEQUENCE [LARGE SCALE GENOMIC DNA]</scope>
    <source>
        <strain evidence="1 2">A4</strain>
    </source>
</reference>
<evidence type="ECO:0000313" key="1">
    <source>
        <dbReference type="EMBL" id="KAE9242717.1"/>
    </source>
</evidence>
<comment type="caution">
    <text evidence="1">The sequence shown here is derived from an EMBL/GenBank/DDBJ whole genome shotgun (WGS) entry which is preliminary data.</text>
</comment>
<feature type="non-terminal residue" evidence="1">
    <location>
        <position position="1"/>
    </location>
</feature>
<dbReference type="Proteomes" id="UP000437068">
    <property type="component" value="Unassembled WGS sequence"/>
</dbReference>
<protein>
    <submittedName>
        <fullName evidence="1">Uncharacterized protein</fullName>
    </submittedName>
</protein>
<dbReference type="EMBL" id="QXGE01013163">
    <property type="protein sequence ID" value="KAE9242717.1"/>
    <property type="molecule type" value="Genomic_DNA"/>
</dbReference>
<name>A0A6A3ZU59_9STRA</name>
<sequence>RSASRSSESAILSRVSSCHAESAPAQHSTKAPRGALLASHPRDLHVRQLLELRQLLDLDFRVSDTAGSLTLLTK</sequence>
<accession>A0A6A3ZU59</accession>
<proteinExistence type="predicted"/>
<evidence type="ECO:0000313" key="2">
    <source>
        <dbReference type="Proteomes" id="UP000437068"/>
    </source>
</evidence>
<dbReference type="AlphaFoldDB" id="A0A6A3ZU59"/>
<gene>
    <name evidence="1" type="ORF">PF001_g33573</name>
</gene>